<evidence type="ECO:0000313" key="3">
    <source>
        <dbReference type="EMBL" id="KAL0427464.1"/>
    </source>
</evidence>
<organism evidence="3">
    <name type="scientific">Sesamum latifolium</name>
    <dbReference type="NCBI Taxonomy" id="2727402"/>
    <lineage>
        <taxon>Eukaryota</taxon>
        <taxon>Viridiplantae</taxon>
        <taxon>Streptophyta</taxon>
        <taxon>Embryophyta</taxon>
        <taxon>Tracheophyta</taxon>
        <taxon>Spermatophyta</taxon>
        <taxon>Magnoliopsida</taxon>
        <taxon>eudicotyledons</taxon>
        <taxon>Gunneridae</taxon>
        <taxon>Pentapetalae</taxon>
        <taxon>asterids</taxon>
        <taxon>lamiids</taxon>
        <taxon>Lamiales</taxon>
        <taxon>Pedaliaceae</taxon>
        <taxon>Sesamum</taxon>
    </lineage>
</organism>
<keyword evidence="2" id="KW-0732">Signal</keyword>
<dbReference type="EMBL" id="JACGWN010000010">
    <property type="protein sequence ID" value="KAL0427464.1"/>
    <property type="molecule type" value="Genomic_DNA"/>
</dbReference>
<dbReference type="AlphaFoldDB" id="A0AAW2VCK5"/>
<reference evidence="3" key="1">
    <citation type="submission" date="2020-06" db="EMBL/GenBank/DDBJ databases">
        <authorList>
            <person name="Li T."/>
            <person name="Hu X."/>
            <person name="Zhang T."/>
            <person name="Song X."/>
            <person name="Zhang H."/>
            <person name="Dai N."/>
            <person name="Sheng W."/>
            <person name="Hou X."/>
            <person name="Wei L."/>
        </authorList>
    </citation>
    <scope>NUCLEOTIDE SEQUENCE</scope>
    <source>
        <strain evidence="3">KEN1</strain>
        <tissue evidence="3">Leaf</tissue>
    </source>
</reference>
<comment type="caution">
    <text evidence="3">The sequence shown here is derived from an EMBL/GenBank/DDBJ whole genome shotgun (WGS) entry which is preliminary data.</text>
</comment>
<evidence type="ECO:0000256" key="1">
    <source>
        <dbReference type="SAM" id="MobiDB-lite"/>
    </source>
</evidence>
<protein>
    <submittedName>
        <fullName evidence="3">Uncharacterized protein</fullName>
    </submittedName>
</protein>
<evidence type="ECO:0000256" key="2">
    <source>
        <dbReference type="SAM" id="SignalP"/>
    </source>
</evidence>
<proteinExistence type="predicted"/>
<reference evidence="3" key="2">
    <citation type="journal article" date="2024" name="Plant">
        <title>Genomic evolution and insights into agronomic trait innovations of Sesamum species.</title>
        <authorList>
            <person name="Miao H."/>
            <person name="Wang L."/>
            <person name="Qu L."/>
            <person name="Liu H."/>
            <person name="Sun Y."/>
            <person name="Le M."/>
            <person name="Wang Q."/>
            <person name="Wei S."/>
            <person name="Zheng Y."/>
            <person name="Lin W."/>
            <person name="Duan Y."/>
            <person name="Cao H."/>
            <person name="Xiong S."/>
            <person name="Wang X."/>
            <person name="Wei L."/>
            <person name="Li C."/>
            <person name="Ma Q."/>
            <person name="Ju M."/>
            <person name="Zhao R."/>
            <person name="Li G."/>
            <person name="Mu C."/>
            <person name="Tian Q."/>
            <person name="Mei H."/>
            <person name="Zhang T."/>
            <person name="Gao T."/>
            <person name="Zhang H."/>
        </authorList>
    </citation>
    <scope>NUCLEOTIDE SEQUENCE</scope>
    <source>
        <strain evidence="3">KEN1</strain>
    </source>
</reference>
<feature type="region of interest" description="Disordered" evidence="1">
    <location>
        <begin position="46"/>
        <end position="94"/>
    </location>
</feature>
<accession>A0AAW2VCK5</accession>
<feature type="chain" id="PRO_5043968776" evidence="2">
    <location>
        <begin position="23"/>
        <end position="94"/>
    </location>
</feature>
<feature type="signal peptide" evidence="2">
    <location>
        <begin position="1"/>
        <end position="22"/>
    </location>
</feature>
<name>A0AAW2VCK5_9LAMI</name>
<gene>
    <name evidence="3" type="ORF">Slati_2921200</name>
</gene>
<sequence>MVFLRLGILLVLYLILAWVSLLEEDLDRILGEAEVEVRDVAGQIEGGTVGEKVPDESLPQPMMKDVPGPSGESQAQAQAQEKNVEVGEKAPIVG</sequence>